<sequence length="127" mass="14476">MHSIRPMFTLVTTITLGCAQELTNSSRPKAQLLACMCFKKNCRFAQLAQLNPYPIRYVVCRADQVLIRHSQTQCWFQHYLILTQTLVLTLDSLNPSQEESSHLRMVHVAYGLTSIDPFIASSRFPSS</sequence>
<accession>A0AA38PKJ3</accession>
<dbReference type="PROSITE" id="PS51257">
    <property type="entry name" value="PROKAR_LIPOPROTEIN"/>
    <property type="match status" value="1"/>
</dbReference>
<dbReference type="AlphaFoldDB" id="A0AA38PKJ3"/>
<feature type="chain" id="PRO_5041244718" description="Secreted protein" evidence="1">
    <location>
        <begin position="20"/>
        <end position="127"/>
    </location>
</feature>
<keyword evidence="3" id="KW-1185">Reference proteome</keyword>
<protein>
    <recommendedName>
        <fullName evidence="4">Secreted protein</fullName>
    </recommendedName>
</protein>
<comment type="caution">
    <text evidence="2">The sequence shown here is derived from an EMBL/GenBank/DDBJ whole genome shotgun (WGS) entry which is preliminary data.</text>
</comment>
<dbReference type="EMBL" id="MU805949">
    <property type="protein sequence ID" value="KAJ3844638.1"/>
    <property type="molecule type" value="Genomic_DNA"/>
</dbReference>
<dbReference type="Proteomes" id="UP001163846">
    <property type="component" value="Unassembled WGS sequence"/>
</dbReference>
<gene>
    <name evidence="2" type="ORF">F5878DRAFT_75247</name>
</gene>
<reference evidence="2" key="1">
    <citation type="submission" date="2022-08" db="EMBL/GenBank/DDBJ databases">
        <authorList>
            <consortium name="DOE Joint Genome Institute"/>
            <person name="Min B."/>
            <person name="Riley R."/>
            <person name="Sierra-Patev S."/>
            <person name="Naranjo-Ortiz M."/>
            <person name="Looney B."/>
            <person name="Konkel Z."/>
            <person name="Slot J.C."/>
            <person name="Sakamoto Y."/>
            <person name="Steenwyk J.L."/>
            <person name="Rokas A."/>
            <person name="Carro J."/>
            <person name="Camarero S."/>
            <person name="Ferreira P."/>
            <person name="Molpeceres G."/>
            <person name="Ruiz-Duenas F.J."/>
            <person name="Serrano A."/>
            <person name="Henrissat B."/>
            <person name="Drula E."/>
            <person name="Hughes K.W."/>
            <person name="Mata J.L."/>
            <person name="Ishikawa N.K."/>
            <person name="Vargas-Isla R."/>
            <person name="Ushijima S."/>
            <person name="Smith C.A."/>
            <person name="Ahrendt S."/>
            <person name="Andreopoulos W."/>
            <person name="He G."/>
            <person name="Labutti K."/>
            <person name="Lipzen A."/>
            <person name="Ng V."/>
            <person name="Sandor L."/>
            <person name="Barry K."/>
            <person name="Martinez A.T."/>
            <person name="Xiao Y."/>
            <person name="Gibbons J.G."/>
            <person name="Terashima K."/>
            <person name="Hibbett D.S."/>
            <person name="Grigoriev I.V."/>
        </authorList>
    </citation>
    <scope>NUCLEOTIDE SEQUENCE</scope>
    <source>
        <strain evidence="2">TFB9207</strain>
    </source>
</reference>
<keyword evidence="1" id="KW-0732">Signal</keyword>
<evidence type="ECO:0000313" key="2">
    <source>
        <dbReference type="EMBL" id="KAJ3844638.1"/>
    </source>
</evidence>
<proteinExistence type="predicted"/>
<name>A0AA38PKJ3_9AGAR</name>
<evidence type="ECO:0008006" key="4">
    <source>
        <dbReference type="Google" id="ProtNLM"/>
    </source>
</evidence>
<evidence type="ECO:0000313" key="3">
    <source>
        <dbReference type="Proteomes" id="UP001163846"/>
    </source>
</evidence>
<evidence type="ECO:0000256" key="1">
    <source>
        <dbReference type="SAM" id="SignalP"/>
    </source>
</evidence>
<feature type="signal peptide" evidence="1">
    <location>
        <begin position="1"/>
        <end position="19"/>
    </location>
</feature>
<organism evidence="2 3">
    <name type="scientific">Lentinula raphanica</name>
    <dbReference type="NCBI Taxonomy" id="153919"/>
    <lineage>
        <taxon>Eukaryota</taxon>
        <taxon>Fungi</taxon>
        <taxon>Dikarya</taxon>
        <taxon>Basidiomycota</taxon>
        <taxon>Agaricomycotina</taxon>
        <taxon>Agaricomycetes</taxon>
        <taxon>Agaricomycetidae</taxon>
        <taxon>Agaricales</taxon>
        <taxon>Marasmiineae</taxon>
        <taxon>Omphalotaceae</taxon>
        <taxon>Lentinula</taxon>
    </lineage>
</organism>